<sequence length="833" mass="92979">MEGIVKDKALRKIQKDLPENWIVQFSTKHKDRVFYFNTVSGKSSWTFPNPEDSSSKSRTKLKPASKLKPSPEKTTGKVPTKGCGPVKKTPIVAAKHRMMPEKFLKPSKKKGLVGQASTSGKKINIPSIKTACTSAKGSKRKAEGPKNNLPLTSPKRPNLASKKQTAINKAPKVPTKSQKRDHKVNNLSSVAYAIKGASIKKGKIMQDKVKFSLVKSQVQSRLNVLKNKPIPPAPKAPMPTEQSSPKKINHNISDDVEMADISMCSDDAVVESVSSLPTQSAIIFIVVDTNVFLHKNGLQDINDIIEWYPLPEGHFRRAVVVVPWVVLQELDGLKSNKNTLPKARKAVAWLNRHFSSKKLGIRGQTIMEAATIVEGLAPENNDDRILQCCYFFKRLKGQHATFLYTHDKNLCNKALVSDFRTYSCFQSLKEGISAICKDPNPHFDNQESPSCFVDQAKNINVKKQPVSQTIEDFHDTSNDSSEITTLAQAKEMLCTALSSVLESEMEKAFGAELWKEVVYIKPPWSFLDVLRCIKKHWIAVFNMIGVDRLASVHCDALINSAALSTKKKAKDTSQSVQHETSFLTSAVQLLSALVSRRNPHKKIQHSLRCLQDRLKNLSEPKKNNDTDILSTIQPCTEATQYEDEVSSTVSSVDSIPSSCDMTSENCEDINNTVFWQVLDQVWTCIVSHTVAILKSLSFMTSSLFNQSPPEIKEQMMSSNIDVDIPSREMSMGVLPLFLQLIEGLYLSLERILNACNGQGHQPPPSHCLDLLQSMWTTCQAFSLSTEVECLRPELVQQCVYNDNDQNQLRVGLEKLLSVHKILDECRTHNLVNS</sequence>
<feature type="region of interest" description="Disordered" evidence="1">
    <location>
        <begin position="40"/>
        <end position="86"/>
    </location>
</feature>
<dbReference type="Gene3D" id="3.40.50.1010">
    <property type="entry name" value="5'-nuclease"/>
    <property type="match status" value="1"/>
</dbReference>
<dbReference type="InterPro" id="IPR002716">
    <property type="entry name" value="PIN_dom"/>
</dbReference>
<evidence type="ECO:0000313" key="3">
    <source>
        <dbReference type="EMBL" id="CAB3266747.1"/>
    </source>
</evidence>
<dbReference type="CDD" id="cd00201">
    <property type="entry name" value="WW"/>
    <property type="match status" value="1"/>
</dbReference>
<dbReference type="PANTHER" id="PTHR16161">
    <property type="entry name" value="TRANSCRIPTIONAL PROTEIN SWT1"/>
    <property type="match status" value="1"/>
</dbReference>
<feature type="region of interest" description="Disordered" evidence="1">
    <location>
        <begin position="132"/>
        <end position="182"/>
    </location>
</feature>
<evidence type="ECO:0000259" key="2">
    <source>
        <dbReference type="PROSITE" id="PS50020"/>
    </source>
</evidence>
<reference evidence="3" key="1">
    <citation type="submission" date="2020-04" db="EMBL/GenBank/DDBJ databases">
        <authorList>
            <person name="Neveu A P."/>
        </authorList>
    </citation>
    <scope>NUCLEOTIDE SEQUENCE</scope>
    <source>
        <tissue evidence="3">Whole embryo</tissue>
    </source>
</reference>
<protein>
    <submittedName>
        <fullName evidence="3">Transcriptional protein SWT1-like</fullName>
    </submittedName>
</protein>
<dbReference type="GO" id="GO:0005634">
    <property type="term" value="C:nucleus"/>
    <property type="evidence" value="ECO:0007669"/>
    <property type="project" value="TreeGrafter"/>
</dbReference>
<dbReference type="Gene3D" id="2.20.70.10">
    <property type="match status" value="1"/>
</dbReference>
<dbReference type="SUPFAM" id="SSF51045">
    <property type="entry name" value="WW domain"/>
    <property type="match status" value="1"/>
</dbReference>
<dbReference type="SMART" id="SM00670">
    <property type="entry name" value="PINc"/>
    <property type="match status" value="1"/>
</dbReference>
<dbReference type="InterPro" id="IPR001202">
    <property type="entry name" value="WW_dom"/>
</dbReference>
<dbReference type="InterPro" id="IPR029060">
    <property type="entry name" value="PIN-like_dom_sf"/>
</dbReference>
<dbReference type="AlphaFoldDB" id="A0A6F9DTH3"/>
<dbReference type="PROSITE" id="PS50020">
    <property type="entry name" value="WW_DOMAIN_2"/>
    <property type="match status" value="1"/>
</dbReference>
<name>A0A6F9DTH3_9ASCI</name>
<dbReference type="PANTHER" id="PTHR16161:SF0">
    <property type="entry name" value="TRANSCRIPTIONAL PROTEIN SWT1"/>
    <property type="match status" value="1"/>
</dbReference>
<dbReference type="InterPro" id="IPR052626">
    <property type="entry name" value="SWT1_Regulator"/>
</dbReference>
<dbReference type="SUPFAM" id="SSF88723">
    <property type="entry name" value="PIN domain-like"/>
    <property type="match status" value="1"/>
</dbReference>
<dbReference type="EMBL" id="LR790885">
    <property type="protein sequence ID" value="CAB3266747.1"/>
    <property type="molecule type" value="mRNA"/>
</dbReference>
<evidence type="ECO:0000256" key="1">
    <source>
        <dbReference type="SAM" id="MobiDB-lite"/>
    </source>
</evidence>
<gene>
    <name evidence="3" type="primary">Swt1</name>
</gene>
<proteinExistence type="evidence at transcript level"/>
<organism evidence="3">
    <name type="scientific">Phallusia mammillata</name>
    <dbReference type="NCBI Taxonomy" id="59560"/>
    <lineage>
        <taxon>Eukaryota</taxon>
        <taxon>Metazoa</taxon>
        <taxon>Chordata</taxon>
        <taxon>Tunicata</taxon>
        <taxon>Ascidiacea</taxon>
        <taxon>Phlebobranchia</taxon>
        <taxon>Ascidiidae</taxon>
        <taxon>Phallusia</taxon>
    </lineage>
</organism>
<dbReference type="SMART" id="SM00456">
    <property type="entry name" value="WW"/>
    <property type="match status" value="1"/>
</dbReference>
<feature type="region of interest" description="Disordered" evidence="1">
    <location>
        <begin position="227"/>
        <end position="247"/>
    </location>
</feature>
<dbReference type="Pfam" id="PF13638">
    <property type="entry name" value="PIN_4"/>
    <property type="match status" value="1"/>
</dbReference>
<feature type="domain" description="WW" evidence="2">
    <location>
        <begin position="15"/>
        <end position="50"/>
    </location>
</feature>
<dbReference type="InterPro" id="IPR036020">
    <property type="entry name" value="WW_dom_sf"/>
</dbReference>
<accession>A0A6F9DTH3</accession>